<evidence type="ECO:0000256" key="8">
    <source>
        <dbReference type="HAMAP-Rule" id="MF_00135"/>
    </source>
</evidence>
<evidence type="ECO:0000256" key="7">
    <source>
        <dbReference type="ARBA" id="ARBA00023235"/>
    </source>
</evidence>
<name>A0A075WF50_ARCFL</name>
<accession>A0A075WF50</accession>
<dbReference type="CDD" id="cd00405">
    <property type="entry name" value="PRAI"/>
    <property type="match status" value="1"/>
</dbReference>
<dbReference type="Pfam" id="PF00697">
    <property type="entry name" value="PRAI"/>
    <property type="match status" value="1"/>
</dbReference>
<dbReference type="NCBIfam" id="NF002304">
    <property type="entry name" value="PRK01222.2-4"/>
    <property type="match status" value="1"/>
</dbReference>
<dbReference type="GO" id="GO:0000162">
    <property type="term" value="P:L-tryptophan biosynthetic process"/>
    <property type="evidence" value="ECO:0007669"/>
    <property type="project" value="UniProtKB-UniRule"/>
</dbReference>
<proteinExistence type="inferred from homology"/>
<evidence type="ECO:0000256" key="2">
    <source>
        <dbReference type="ARBA" id="ARBA00004664"/>
    </source>
</evidence>
<evidence type="ECO:0000259" key="9">
    <source>
        <dbReference type="Pfam" id="PF00697"/>
    </source>
</evidence>
<dbReference type="HAMAP" id="MF_00135">
    <property type="entry name" value="PRAI"/>
    <property type="match status" value="1"/>
</dbReference>
<gene>
    <name evidence="8" type="primary">trpF</name>
    <name evidence="10" type="ORF">AFULGI_00018510</name>
</gene>
<feature type="domain" description="N-(5'phosphoribosyl) anthranilate isomerase (PRAI)" evidence="9">
    <location>
        <begin position="3"/>
        <end position="192"/>
    </location>
</feature>
<dbReference type="UniPathway" id="UPA00035">
    <property type="reaction ID" value="UER00042"/>
</dbReference>
<evidence type="ECO:0000256" key="3">
    <source>
        <dbReference type="ARBA" id="ARBA00007571"/>
    </source>
</evidence>
<dbReference type="Proteomes" id="UP000028501">
    <property type="component" value="Chromosome"/>
</dbReference>
<dbReference type="SMR" id="A0A075WF50"/>
<evidence type="ECO:0000313" key="10">
    <source>
        <dbReference type="EMBL" id="AIG98606.1"/>
    </source>
</evidence>
<protein>
    <recommendedName>
        <fullName evidence="8">N-(5'-phosphoribosyl)anthranilate isomerase</fullName>
        <shortName evidence="8">PRAI</shortName>
        <ecNumber evidence="8">5.3.1.24</ecNumber>
    </recommendedName>
</protein>
<dbReference type="GeneID" id="24795346"/>
<dbReference type="EC" id="5.3.1.24" evidence="8"/>
<dbReference type="SUPFAM" id="SSF51366">
    <property type="entry name" value="Ribulose-phoshate binding barrel"/>
    <property type="match status" value="1"/>
</dbReference>
<keyword evidence="7 8" id="KW-0413">Isomerase</keyword>
<comment type="catalytic activity">
    <reaction evidence="1 8">
        <text>N-(5-phospho-beta-D-ribosyl)anthranilate = 1-(2-carboxyphenylamino)-1-deoxy-D-ribulose 5-phosphate</text>
        <dbReference type="Rhea" id="RHEA:21540"/>
        <dbReference type="ChEBI" id="CHEBI:18277"/>
        <dbReference type="ChEBI" id="CHEBI:58613"/>
        <dbReference type="EC" id="5.3.1.24"/>
    </reaction>
</comment>
<dbReference type="InterPro" id="IPR011060">
    <property type="entry name" value="RibuloseP-bd_barrel"/>
</dbReference>
<keyword evidence="4 8" id="KW-0028">Amino-acid biosynthesis</keyword>
<dbReference type="GO" id="GO:0004640">
    <property type="term" value="F:phosphoribosylanthranilate isomerase activity"/>
    <property type="evidence" value="ECO:0007669"/>
    <property type="project" value="UniProtKB-UniRule"/>
</dbReference>
<evidence type="ECO:0000256" key="5">
    <source>
        <dbReference type="ARBA" id="ARBA00022822"/>
    </source>
</evidence>
<dbReference type="InterPro" id="IPR044643">
    <property type="entry name" value="TrpF_fam"/>
</dbReference>
<dbReference type="EMBL" id="CP006577">
    <property type="protein sequence ID" value="AIG98606.1"/>
    <property type="molecule type" value="Genomic_DNA"/>
</dbReference>
<keyword evidence="6 8" id="KW-0057">Aromatic amino acid biosynthesis</keyword>
<dbReference type="AlphaFoldDB" id="A0A075WF50"/>
<dbReference type="Gene3D" id="3.20.20.70">
    <property type="entry name" value="Aldolase class I"/>
    <property type="match status" value="1"/>
</dbReference>
<comment type="similarity">
    <text evidence="3 8">Belongs to the TrpF family.</text>
</comment>
<dbReference type="PANTHER" id="PTHR42894:SF1">
    <property type="entry name" value="N-(5'-PHOSPHORIBOSYL)ANTHRANILATE ISOMERASE"/>
    <property type="match status" value="1"/>
</dbReference>
<reference evidence="10 11" key="1">
    <citation type="submission" date="2013-07" db="EMBL/GenBank/DDBJ databases">
        <title>Genome of Archaeoglobus fulgidus.</title>
        <authorList>
            <person name="Fiebig A."/>
            <person name="Birkeland N.-K."/>
        </authorList>
    </citation>
    <scope>NUCLEOTIDE SEQUENCE [LARGE SCALE GENOMIC DNA]</scope>
    <source>
        <strain evidence="10 11">DSM 8774</strain>
    </source>
</reference>
<dbReference type="PANTHER" id="PTHR42894">
    <property type="entry name" value="N-(5'-PHOSPHORIBOSYL)ANTHRANILATE ISOMERASE"/>
    <property type="match status" value="1"/>
</dbReference>
<organism evidence="10 11">
    <name type="scientific">Archaeoglobus fulgidus DSM 8774</name>
    <dbReference type="NCBI Taxonomy" id="1344584"/>
    <lineage>
        <taxon>Archaea</taxon>
        <taxon>Methanobacteriati</taxon>
        <taxon>Methanobacteriota</taxon>
        <taxon>Archaeoglobi</taxon>
        <taxon>Archaeoglobales</taxon>
        <taxon>Archaeoglobaceae</taxon>
        <taxon>Archaeoglobus</taxon>
    </lineage>
</organism>
<dbReference type="InterPro" id="IPR013785">
    <property type="entry name" value="Aldolase_TIM"/>
</dbReference>
<evidence type="ECO:0000313" key="11">
    <source>
        <dbReference type="Proteomes" id="UP000028501"/>
    </source>
</evidence>
<evidence type="ECO:0000256" key="6">
    <source>
        <dbReference type="ARBA" id="ARBA00023141"/>
    </source>
</evidence>
<evidence type="ECO:0000256" key="4">
    <source>
        <dbReference type="ARBA" id="ARBA00022605"/>
    </source>
</evidence>
<keyword evidence="5 8" id="KW-0822">Tryptophan biosynthesis</keyword>
<dbReference type="InterPro" id="IPR001240">
    <property type="entry name" value="PRAI_dom"/>
</dbReference>
<comment type="pathway">
    <text evidence="2 8">Amino-acid biosynthesis; L-tryptophan biosynthesis; L-tryptophan from chorismate: step 3/5.</text>
</comment>
<dbReference type="HOGENOM" id="CLU_076364_1_0_2"/>
<evidence type="ECO:0000256" key="1">
    <source>
        <dbReference type="ARBA" id="ARBA00001164"/>
    </source>
</evidence>
<dbReference type="KEGG" id="afg:AFULGI_00018510"/>
<sequence>MMVKVCGVKSLKELDAVERYADFTGVVVKSDSKRCVELDVAKELIGSSSIPVFAVSTASSYAEWEEILAKTECSFAQVHSEMPLEDFERLKAEVKVMKAFIVEGPAEKIAAKIELYSPHLILLDSGCGSGKTHDWNVSKALAERYGVFLAGGLNLDNVREAIRFVRPMGVDVSSGVERDGLKDEMLVREFVRRAKNEVR</sequence>
<dbReference type="RefSeq" id="WP_010879098.1">
    <property type="nucleotide sequence ID" value="NZ_CP006577.1"/>
</dbReference>